<organism evidence="7 8">
    <name type="scientific">Iris pallida</name>
    <name type="common">Sweet iris</name>
    <dbReference type="NCBI Taxonomy" id="29817"/>
    <lineage>
        <taxon>Eukaryota</taxon>
        <taxon>Viridiplantae</taxon>
        <taxon>Streptophyta</taxon>
        <taxon>Embryophyta</taxon>
        <taxon>Tracheophyta</taxon>
        <taxon>Spermatophyta</taxon>
        <taxon>Magnoliopsida</taxon>
        <taxon>Liliopsida</taxon>
        <taxon>Asparagales</taxon>
        <taxon>Iridaceae</taxon>
        <taxon>Iridoideae</taxon>
        <taxon>Irideae</taxon>
        <taxon>Iris</taxon>
    </lineage>
</organism>
<dbReference type="InterPro" id="IPR004193">
    <property type="entry name" value="Glyco_hydro_13_N"/>
</dbReference>
<dbReference type="Pfam" id="PF21156">
    <property type="entry name" value="ISOA1-3_C"/>
    <property type="match status" value="1"/>
</dbReference>
<dbReference type="InterPro" id="IPR044096">
    <property type="entry name" value="AmyAc_plant_ISA2"/>
</dbReference>
<evidence type="ECO:0000256" key="2">
    <source>
        <dbReference type="ARBA" id="ARBA00008061"/>
    </source>
</evidence>
<dbReference type="SUPFAM" id="SSF51011">
    <property type="entry name" value="Glycosyl hydrolase domain"/>
    <property type="match status" value="1"/>
</dbReference>
<dbReference type="InterPro" id="IPR044505">
    <property type="entry name" value="GlgX_Isoamylase_N_E_set"/>
</dbReference>
<dbReference type="InterPro" id="IPR013783">
    <property type="entry name" value="Ig-like_fold"/>
</dbReference>
<dbReference type="SMART" id="SM00642">
    <property type="entry name" value="Aamy"/>
    <property type="match status" value="1"/>
</dbReference>
<evidence type="ECO:0000256" key="4">
    <source>
        <dbReference type="ARBA" id="ARBA00022640"/>
    </source>
</evidence>
<evidence type="ECO:0000256" key="1">
    <source>
        <dbReference type="ARBA" id="ARBA00004229"/>
    </source>
</evidence>
<dbReference type="Gene3D" id="3.20.20.80">
    <property type="entry name" value="Glycosidases"/>
    <property type="match status" value="1"/>
</dbReference>
<comment type="similarity">
    <text evidence="2">Belongs to the glycosyl hydrolase 13 family.</text>
</comment>
<protein>
    <submittedName>
        <fullName evidence="7">Isoamylase 2, chloroplastic</fullName>
    </submittedName>
</protein>
<sequence>MAAILSLPATGQTCNRNTGVSTKRITPVSERRCSTRRSCWVGKTIPQCAVVAACKLRKVRVSAVSESSVRKIQPQLGSDDTAQGPERGVSYLFHTEIGGLVKVSVGVGHTKYVVEIDVSSMPQAFSEKDLVLSWGIFRSDSSWLCFPGSETSASEPNSINTPFIRNPSGAHTISLEFDTSQAPFYLSFLLYSSFAAAAATMDPAIRTHRKTNFCVPVGVGAGRSMPLGVSRSDNGTVNFSLFSRNAERVVLCLYDGKSDQPSIEFELDPYINRTGDIWHLSMESVGDYVRYGYRCKGTTRWDEGSRFHARRVLLDPYAKMIGNFFPDNDESISLVKCLGYLEKEPTFDWSGDVHPKLPMEKLVVYRLNVEHFTKDKSSGLPGNIAGTFAGVAEKVQHFIDLGVNAVLLEPIFSFDEKKGPYFPYHFFSPMNSYGQACDAISAINSMKRMVKTLHAHCIEVFLEVVFTHSSEGGDADCQTISFRGIDNSSYYVIDGNVGQRINNAVKSNTPVVQQMILDSLRYWFTEFRVDGFCFINSSFLLRAQNGDHLSRPPLVEAITFDPLLSNTKIIADCWSPVDNSYLDTNFPHWKRWAEMNTRFCRDVRNFLRGEGLLSSLATRLCGSGDIFSDSRGPSFSFNYITKNFGLPLVDLVSFSNAAELSWNCGEEGPTNKNAVLDIRIRQIRNFLFVLFVSLGVPVLNMGDECGFSTGGSSSYGDRQPINWIDIKTEFGMQITQFIAFLSSLRARRSDIFKRRDFLKIENIDWHGSNQSHAKWEDPSSKFLAMTLRAEKDEKASVSIKGDLFISFNCSDLPEAAVLPQLPEGNVWIHLVDTALPFPGFFSYDSDPIIRKSEALSAYEMKPHSCALFEAQKVNADLVVSSFY</sequence>
<dbReference type="GO" id="GO:0019252">
    <property type="term" value="P:starch biosynthetic process"/>
    <property type="evidence" value="ECO:0007669"/>
    <property type="project" value="InterPro"/>
</dbReference>
<dbReference type="PANTHER" id="PTHR43002">
    <property type="entry name" value="GLYCOGEN DEBRANCHING ENZYME"/>
    <property type="match status" value="1"/>
</dbReference>
<dbReference type="InterPro" id="IPR013780">
    <property type="entry name" value="Glyco_hydro_b"/>
</dbReference>
<dbReference type="Pfam" id="PF00128">
    <property type="entry name" value="Alpha-amylase"/>
    <property type="match status" value="1"/>
</dbReference>
<keyword evidence="8" id="KW-1185">Reference proteome</keyword>
<dbReference type="Gene3D" id="2.60.40.10">
    <property type="entry name" value="Immunoglobulins"/>
    <property type="match status" value="1"/>
</dbReference>
<reference evidence="7" key="1">
    <citation type="journal article" date="2023" name="GigaByte">
        <title>Genome assembly of the bearded iris, Iris pallida Lam.</title>
        <authorList>
            <person name="Bruccoleri R.E."/>
            <person name="Oakeley E.J."/>
            <person name="Faust A.M.E."/>
            <person name="Altorfer M."/>
            <person name="Dessus-Babus S."/>
            <person name="Burckhardt D."/>
            <person name="Oertli M."/>
            <person name="Naumann U."/>
            <person name="Petersen F."/>
            <person name="Wong J."/>
        </authorList>
    </citation>
    <scope>NUCLEOTIDE SEQUENCE</scope>
    <source>
        <strain evidence="7">GSM-AAB239-AS_SAM_17_03QT</strain>
    </source>
</reference>
<dbReference type="Pfam" id="PF02922">
    <property type="entry name" value="CBM_48"/>
    <property type="match status" value="1"/>
</dbReference>
<proteinExistence type="inferred from homology"/>
<dbReference type="GO" id="GO:0009507">
    <property type="term" value="C:chloroplast"/>
    <property type="evidence" value="ECO:0007669"/>
    <property type="project" value="UniProtKB-SubCell"/>
</dbReference>
<dbReference type="InterPro" id="IPR048650">
    <property type="entry name" value="ISOA1-3-like_C"/>
</dbReference>
<keyword evidence="3" id="KW-0150">Chloroplast</keyword>
<accession>A0AAX6EXN2</accession>
<evidence type="ECO:0000259" key="6">
    <source>
        <dbReference type="SMART" id="SM00642"/>
    </source>
</evidence>
<comment type="caution">
    <text evidence="7">The sequence shown here is derived from an EMBL/GenBank/DDBJ whole genome shotgun (WGS) entry which is preliminary data.</text>
</comment>
<evidence type="ECO:0000256" key="5">
    <source>
        <dbReference type="ARBA" id="ARBA00022946"/>
    </source>
</evidence>
<feature type="domain" description="Glycosyl hydrolase family 13 catalytic" evidence="6">
    <location>
        <begin position="352"/>
        <end position="747"/>
    </location>
</feature>
<dbReference type="SUPFAM" id="SSF51445">
    <property type="entry name" value="(Trans)glycosidases"/>
    <property type="match status" value="1"/>
</dbReference>
<gene>
    <name evidence="7" type="ORF">M6B38_165080</name>
</gene>
<dbReference type="InterPro" id="IPR014756">
    <property type="entry name" value="Ig_E-set"/>
</dbReference>
<dbReference type="Proteomes" id="UP001140949">
    <property type="component" value="Unassembled WGS sequence"/>
</dbReference>
<dbReference type="AlphaFoldDB" id="A0AAX6EXN2"/>
<dbReference type="Gene3D" id="2.60.40.1180">
    <property type="entry name" value="Golgi alpha-mannosidase II"/>
    <property type="match status" value="1"/>
</dbReference>
<keyword evidence="4" id="KW-0934">Plastid</keyword>
<evidence type="ECO:0000313" key="7">
    <source>
        <dbReference type="EMBL" id="KAJ6808681.1"/>
    </source>
</evidence>
<evidence type="ECO:0000256" key="3">
    <source>
        <dbReference type="ARBA" id="ARBA00022528"/>
    </source>
</evidence>
<dbReference type="GO" id="GO:0019156">
    <property type="term" value="F:isoamylase activity"/>
    <property type="evidence" value="ECO:0007669"/>
    <property type="project" value="InterPro"/>
</dbReference>
<evidence type="ECO:0000313" key="8">
    <source>
        <dbReference type="Proteomes" id="UP001140949"/>
    </source>
</evidence>
<keyword evidence="5" id="KW-0809">Transit peptide</keyword>
<dbReference type="EMBL" id="JANAVB010033219">
    <property type="protein sequence ID" value="KAJ6808681.1"/>
    <property type="molecule type" value="Genomic_DNA"/>
</dbReference>
<dbReference type="CDD" id="cd02856">
    <property type="entry name" value="E_set_GDE_Isoamylase_N"/>
    <property type="match status" value="1"/>
</dbReference>
<name>A0AAX6EXN2_IRIPA</name>
<comment type="subcellular location">
    <subcellularLocation>
        <location evidence="1">Plastid</location>
        <location evidence="1">Chloroplast</location>
    </subcellularLocation>
</comment>
<dbReference type="InterPro" id="IPR017853">
    <property type="entry name" value="GH"/>
</dbReference>
<dbReference type="InterPro" id="IPR006047">
    <property type="entry name" value="GH13_cat_dom"/>
</dbReference>
<reference evidence="7" key="2">
    <citation type="submission" date="2023-04" db="EMBL/GenBank/DDBJ databases">
        <authorList>
            <person name="Bruccoleri R.E."/>
            <person name="Oakeley E.J."/>
            <person name="Faust A.-M."/>
            <person name="Dessus-Babus S."/>
            <person name="Altorfer M."/>
            <person name="Burckhardt D."/>
            <person name="Oertli M."/>
            <person name="Naumann U."/>
            <person name="Petersen F."/>
            <person name="Wong J."/>
        </authorList>
    </citation>
    <scope>NUCLEOTIDE SEQUENCE</scope>
    <source>
        <strain evidence="7">GSM-AAB239-AS_SAM_17_03QT</strain>
        <tissue evidence="7">Leaf</tissue>
    </source>
</reference>
<dbReference type="CDD" id="cd11346">
    <property type="entry name" value="AmyAc_plant_IsoA"/>
    <property type="match status" value="1"/>
</dbReference>
<dbReference type="SUPFAM" id="SSF81296">
    <property type="entry name" value="E set domains"/>
    <property type="match status" value="1"/>
</dbReference>